<evidence type="ECO:0000256" key="4">
    <source>
        <dbReference type="ARBA" id="ARBA00023306"/>
    </source>
</evidence>
<protein>
    <submittedName>
        <fullName evidence="5">SMC-Scp complex subunit ScpB</fullName>
    </submittedName>
</protein>
<dbReference type="Pfam" id="PF04079">
    <property type="entry name" value="SMC_ScpB"/>
    <property type="match status" value="1"/>
</dbReference>
<dbReference type="InterPro" id="IPR036388">
    <property type="entry name" value="WH-like_DNA-bd_sf"/>
</dbReference>
<sequence>MAVNTIGDIQLKQLIEASLFVLAKPLTVKFIKEDVLVGLNVSRARIQQMLNELQQDYQERGVQLVKVATGYRFQTLEILNPLLQPLWQEKAPKYSRAIMETLAVIAYRQPVTRGDIEQIRGVAISSHIIKTLADRQWIKTVGHKEVAGRPALYATTTIFLSYFGLNRLADLPALSDIESLQAMFEHAQKAPAVIEANTNALPQTKEESTNE</sequence>
<dbReference type="EMBL" id="JAAIKR010000001">
    <property type="protein sequence ID" value="MBR9726938.1"/>
    <property type="molecule type" value="Genomic_DNA"/>
</dbReference>
<evidence type="ECO:0000256" key="3">
    <source>
        <dbReference type="ARBA" id="ARBA00022829"/>
    </source>
</evidence>
<evidence type="ECO:0000313" key="5">
    <source>
        <dbReference type="EMBL" id="MBR9726938.1"/>
    </source>
</evidence>
<proteinExistence type="predicted"/>
<evidence type="ECO:0000256" key="2">
    <source>
        <dbReference type="ARBA" id="ARBA00022618"/>
    </source>
</evidence>
<dbReference type="NCBIfam" id="TIGR00281">
    <property type="entry name" value="SMC-Scp complex subunit ScpB"/>
    <property type="match status" value="1"/>
</dbReference>
<dbReference type="Proteomes" id="UP000811844">
    <property type="component" value="Unassembled WGS sequence"/>
</dbReference>
<dbReference type="Gene3D" id="1.10.10.10">
    <property type="entry name" value="Winged helix-like DNA-binding domain superfamily/Winged helix DNA-binding domain"/>
    <property type="match status" value="2"/>
</dbReference>
<keyword evidence="1" id="KW-0963">Cytoplasm</keyword>
<dbReference type="RefSeq" id="WP_153660491.1">
    <property type="nucleotide sequence ID" value="NZ_JAAIKR010000001.1"/>
</dbReference>
<dbReference type="PANTHER" id="PTHR34298">
    <property type="entry name" value="SEGREGATION AND CONDENSATION PROTEIN B"/>
    <property type="match status" value="1"/>
</dbReference>
<dbReference type="SUPFAM" id="SSF46785">
    <property type="entry name" value="Winged helix' DNA-binding domain"/>
    <property type="match status" value="2"/>
</dbReference>
<keyword evidence="3" id="KW-0159">Chromosome partition</keyword>
<comment type="caution">
    <text evidence="5">The sequence shown here is derived from an EMBL/GenBank/DDBJ whole genome shotgun (WGS) entry which is preliminary data.</text>
</comment>
<evidence type="ECO:0000313" key="6">
    <source>
        <dbReference type="Proteomes" id="UP000811844"/>
    </source>
</evidence>
<name>A0ABS5HYR2_9GAMM</name>
<accession>A0ABS5HYR2</accession>
<keyword evidence="2" id="KW-0132">Cell division</keyword>
<gene>
    <name evidence="5" type="primary">scpB</name>
    <name evidence="5" type="ORF">G3R48_02880</name>
</gene>
<organism evidence="5 6">
    <name type="scientific">Shewanella intestini</name>
    <dbReference type="NCBI Taxonomy" id="2017544"/>
    <lineage>
        <taxon>Bacteria</taxon>
        <taxon>Pseudomonadati</taxon>
        <taxon>Pseudomonadota</taxon>
        <taxon>Gammaproteobacteria</taxon>
        <taxon>Alteromonadales</taxon>
        <taxon>Shewanellaceae</taxon>
        <taxon>Shewanella</taxon>
    </lineage>
</organism>
<keyword evidence="4" id="KW-0131">Cell cycle</keyword>
<dbReference type="PANTHER" id="PTHR34298:SF2">
    <property type="entry name" value="SEGREGATION AND CONDENSATION PROTEIN B"/>
    <property type="match status" value="1"/>
</dbReference>
<dbReference type="InterPro" id="IPR005234">
    <property type="entry name" value="ScpB_csome_segregation"/>
</dbReference>
<dbReference type="InterPro" id="IPR036390">
    <property type="entry name" value="WH_DNA-bd_sf"/>
</dbReference>
<dbReference type="PIRSF" id="PIRSF019345">
    <property type="entry name" value="ScpB"/>
    <property type="match status" value="1"/>
</dbReference>
<evidence type="ECO:0000256" key="1">
    <source>
        <dbReference type="ARBA" id="ARBA00022490"/>
    </source>
</evidence>
<keyword evidence="6" id="KW-1185">Reference proteome</keyword>
<reference evidence="5 6" key="1">
    <citation type="submission" date="2020-02" db="EMBL/GenBank/DDBJ databases">
        <title>Shewanella WXL01 sp. nov., a marine bacterium isolated from green algae in Luhuitou Fringing Reef (Northern South China Sea).</title>
        <authorList>
            <person name="Wang X."/>
        </authorList>
    </citation>
    <scope>NUCLEOTIDE SEQUENCE [LARGE SCALE GENOMIC DNA]</scope>
    <source>
        <strain evidence="5 6">MCCC 1A01895</strain>
    </source>
</reference>